<feature type="transmembrane region" description="Helical" evidence="1">
    <location>
        <begin position="135"/>
        <end position="160"/>
    </location>
</feature>
<feature type="transmembrane region" description="Helical" evidence="1">
    <location>
        <begin position="486"/>
        <end position="507"/>
    </location>
</feature>
<gene>
    <name evidence="2" type="ORF">SELMODRAFT_437757</name>
</gene>
<dbReference type="PANTHER" id="PTHR31414">
    <property type="entry name" value="TRANSMEMBRANE PROTEIN DDB_G0292058"/>
    <property type="match status" value="1"/>
</dbReference>
<sequence>MGIVAQLGLGLVIVLCAFFPRSLQGHDALHSRRAFLLDRGAEAKYLRHTRNFSDSLPGETRRVDPLDGLKHYRGGFDIENKHYWASVLFSGIYGYALAVASVLLGLVFLALLFVRSMKRRDLKFQKIAPSASNSHHSIASSAALILLTLLALVFCCLLLVGNKRLHEDANVVKDVLIEAANNATATIYNVTTEMTDITTKLEPFDGNLTTLFSSKARLYFEAVQIQQKVQDNKKLIERTLKEIYITILVTSSVIMLFLIVGLVILIEKTLPFWWWFFPLITVALWLLTVFSWIAFGLSYAAHNVVDDSCTALEEYQQNPYNNTNALGLLLPCVDSKNGNDSVLKIREGMYRVIAQANRNISKLRTTMDGIGDNRVIPHICNPFSGPPHYKLTGQCLEGTVAIGNVPQVLQPFRCSAKDEHECATAEGVQHIPDPIYRTILAYSAAAQTLIDATPSLESLANCSFVVRAFSVIVDGKCRPVRSSIHLLWAAYAGLATTAFLLLILYAIRIYSKLKQSKIQG</sequence>
<dbReference type="KEGG" id="smo:SELMODRAFT_437757"/>
<dbReference type="OrthoDB" id="1922814at2759"/>
<dbReference type="PANTHER" id="PTHR31414:SF18">
    <property type="entry name" value="TRANSMEMBRANE PROTEIN-RELATED"/>
    <property type="match status" value="1"/>
</dbReference>
<dbReference type="STRING" id="88036.D8QTF5"/>
<keyword evidence="1" id="KW-1133">Transmembrane helix</keyword>
<dbReference type="Proteomes" id="UP000001514">
    <property type="component" value="Unassembled WGS sequence"/>
</dbReference>
<feature type="transmembrane region" description="Helical" evidence="1">
    <location>
        <begin position="272"/>
        <end position="295"/>
    </location>
</feature>
<proteinExistence type="predicted"/>
<dbReference type="OMA" id="LVECQTV"/>
<protein>
    <submittedName>
        <fullName evidence="2">Uncharacterized protein</fullName>
    </submittedName>
</protein>
<name>D8QTF5_SELML</name>
<feature type="transmembrane region" description="Helical" evidence="1">
    <location>
        <begin position="243"/>
        <end position="265"/>
    </location>
</feature>
<organism evidence="3">
    <name type="scientific">Selaginella moellendorffii</name>
    <name type="common">Spikemoss</name>
    <dbReference type="NCBI Taxonomy" id="88036"/>
    <lineage>
        <taxon>Eukaryota</taxon>
        <taxon>Viridiplantae</taxon>
        <taxon>Streptophyta</taxon>
        <taxon>Embryophyta</taxon>
        <taxon>Tracheophyta</taxon>
        <taxon>Lycopodiopsida</taxon>
        <taxon>Selaginellales</taxon>
        <taxon>Selaginellaceae</taxon>
        <taxon>Selaginella</taxon>
    </lineage>
</organism>
<evidence type="ECO:0000256" key="1">
    <source>
        <dbReference type="SAM" id="Phobius"/>
    </source>
</evidence>
<evidence type="ECO:0000313" key="2">
    <source>
        <dbReference type="EMBL" id="EFJ37105.1"/>
    </source>
</evidence>
<dbReference type="AlphaFoldDB" id="D8QTF5"/>
<feature type="transmembrane region" description="Helical" evidence="1">
    <location>
        <begin position="92"/>
        <end position="114"/>
    </location>
</feature>
<accession>D8QTF5</accession>
<dbReference type="HOGENOM" id="CLU_024548_1_1_1"/>
<dbReference type="Gramene" id="EFJ37105">
    <property type="protein sequence ID" value="EFJ37105"/>
    <property type="gene ID" value="SELMODRAFT_437757"/>
</dbReference>
<keyword evidence="1" id="KW-0812">Transmembrane</keyword>
<reference evidence="2 3" key="1">
    <citation type="journal article" date="2011" name="Science">
        <title>The Selaginella genome identifies genetic changes associated with the evolution of vascular plants.</title>
        <authorList>
            <person name="Banks J.A."/>
            <person name="Nishiyama T."/>
            <person name="Hasebe M."/>
            <person name="Bowman J.L."/>
            <person name="Gribskov M."/>
            <person name="dePamphilis C."/>
            <person name="Albert V.A."/>
            <person name="Aono N."/>
            <person name="Aoyama T."/>
            <person name="Ambrose B.A."/>
            <person name="Ashton N.W."/>
            <person name="Axtell M.J."/>
            <person name="Barker E."/>
            <person name="Barker M.S."/>
            <person name="Bennetzen J.L."/>
            <person name="Bonawitz N.D."/>
            <person name="Chapple C."/>
            <person name="Cheng C."/>
            <person name="Correa L.G."/>
            <person name="Dacre M."/>
            <person name="DeBarry J."/>
            <person name="Dreyer I."/>
            <person name="Elias M."/>
            <person name="Engstrom E.M."/>
            <person name="Estelle M."/>
            <person name="Feng L."/>
            <person name="Finet C."/>
            <person name="Floyd S.K."/>
            <person name="Frommer W.B."/>
            <person name="Fujita T."/>
            <person name="Gramzow L."/>
            <person name="Gutensohn M."/>
            <person name="Harholt J."/>
            <person name="Hattori M."/>
            <person name="Heyl A."/>
            <person name="Hirai T."/>
            <person name="Hiwatashi Y."/>
            <person name="Ishikawa M."/>
            <person name="Iwata M."/>
            <person name="Karol K.G."/>
            <person name="Koehler B."/>
            <person name="Kolukisaoglu U."/>
            <person name="Kubo M."/>
            <person name="Kurata T."/>
            <person name="Lalonde S."/>
            <person name="Li K."/>
            <person name="Li Y."/>
            <person name="Litt A."/>
            <person name="Lyons E."/>
            <person name="Manning G."/>
            <person name="Maruyama T."/>
            <person name="Michael T.P."/>
            <person name="Mikami K."/>
            <person name="Miyazaki S."/>
            <person name="Morinaga S."/>
            <person name="Murata T."/>
            <person name="Mueller-Roeber B."/>
            <person name="Nelson D.R."/>
            <person name="Obara M."/>
            <person name="Oguri Y."/>
            <person name="Olmstead R.G."/>
            <person name="Onodera N."/>
            <person name="Petersen B.L."/>
            <person name="Pils B."/>
            <person name="Prigge M."/>
            <person name="Rensing S.A."/>
            <person name="Riano-Pachon D.M."/>
            <person name="Roberts A.W."/>
            <person name="Sato Y."/>
            <person name="Scheller H.V."/>
            <person name="Schulz B."/>
            <person name="Schulz C."/>
            <person name="Shakirov E.V."/>
            <person name="Shibagaki N."/>
            <person name="Shinohara N."/>
            <person name="Shippen D.E."/>
            <person name="Soerensen I."/>
            <person name="Sotooka R."/>
            <person name="Sugimoto N."/>
            <person name="Sugita M."/>
            <person name="Sumikawa N."/>
            <person name="Tanurdzic M."/>
            <person name="Theissen G."/>
            <person name="Ulvskov P."/>
            <person name="Wakazuki S."/>
            <person name="Weng J.K."/>
            <person name="Willats W.W."/>
            <person name="Wipf D."/>
            <person name="Wolf P.G."/>
            <person name="Yang L."/>
            <person name="Zimmer A.D."/>
            <person name="Zhu Q."/>
            <person name="Mitros T."/>
            <person name="Hellsten U."/>
            <person name="Loque D."/>
            <person name="Otillar R."/>
            <person name="Salamov A."/>
            <person name="Schmutz J."/>
            <person name="Shapiro H."/>
            <person name="Lindquist E."/>
            <person name="Lucas S."/>
            <person name="Rokhsar D."/>
            <person name="Grigoriev I.V."/>
        </authorList>
    </citation>
    <scope>NUCLEOTIDE SEQUENCE [LARGE SCALE GENOMIC DNA]</scope>
</reference>
<evidence type="ECO:0000313" key="3">
    <source>
        <dbReference type="Proteomes" id="UP000001514"/>
    </source>
</evidence>
<dbReference type="InterPro" id="IPR040283">
    <property type="entry name" value="DDB_G0292058-like"/>
</dbReference>
<dbReference type="InParanoid" id="D8QTF5"/>
<dbReference type="eggNOG" id="ENOG502QVXZ">
    <property type="taxonomic scope" value="Eukaryota"/>
</dbReference>
<keyword evidence="1" id="KW-0472">Membrane</keyword>
<dbReference type="FunCoup" id="D8QTF5">
    <property type="interactions" value="50"/>
</dbReference>
<dbReference type="EMBL" id="GL377566">
    <property type="protein sequence ID" value="EFJ37105.1"/>
    <property type="molecule type" value="Genomic_DNA"/>
</dbReference>
<keyword evidence="3" id="KW-1185">Reference proteome</keyword>